<name>A0AAN1XVZ1_UNVUL</name>
<keyword evidence="2" id="KW-1185">Reference proteome</keyword>
<protein>
    <recommendedName>
        <fullName evidence="3">DUF883 domain-containing protein</fullName>
    </recommendedName>
</protein>
<gene>
    <name evidence="1" type="ORF">WPS_16980</name>
</gene>
<dbReference type="AlphaFoldDB" id="A0AAN1XVZ1"/>
<evidence type="ECO:0000313" key="2">
    <source>
        <dbReference type="Proteomes" id="UP001317532"/>
    </source>
</evidence>
<evidence type="ECO:0000313" key="1">
    <source>
        <dbReference type="EMBL" id="BDE06422.1"/>
    </source>
</evidence>
<proteinExistence type="predicted"/>
<dbReference type="RefSeq" id="WP_317997379.1">
    <property type="nucleotide sequence ID" value="NZ_AP025523.1"/>
</dbReference>
<accession>A0AAN1XVZ1</accession>
<dbReference type="KEGG" id="vab:WPS_16980"/>
<sequence length="143" mass="15426">MQTSEVRDAAAQAVNQSKSFLSRQVDQRTTELGDRAATIAEELRHVSGQLRQSGIAPGADYTDRGAEAVENVARYLQGADGEQLIEDLESLARRQPWMVAAGALLAGFAASRFLKTSSSRRFRSGSAGRYGTGGTAYGYDYET</sequence>
<dbReference type="Proteomes" id="UP001317532">
    <property type="component" value="Chromosome"/>
</dbReference>
<organism evidence="1 2">
    <name type="scientific">Vulcanimicrobium alpinum</name>
    <dbReference type="NCBI Taxonomy" id="3016050"/>
    <lineage>
        <taxon>Bacteria</taxon>
        <taxon>Bacillati</taxon>
        <taxon>Vulcanimicrobiota</taxon>
        <taxon>Vulcanimicrobiia</taxon>
        <taxon>Vulcanimicrobiales</taxon>
        <taxon>Vulcanimicrobiaceae</taxon>
        <taxon>Vulcanimicrobium</taxon>
    </lineage>
</organism>
<dbReference type="EMBL" id="AP025523">
    <property type="protein sequence ID" value="BDE06422.1"/>
    <property type="molecule type" value="Genomic_DNA"/>
</dbReference>
<reference evidence="1 2" key="1">
    <citation type="journal article" date="2022" name="ISME Commun">
        <title>Vulcanimicrobium alpinus gen. nov. sp. nov., the first cultivated representative of the candidate phylum 'Eremiobacterota', is a metabolically versatile aerobic anoxygenic phototroph.</title>
        <authorList>
            <person name="Yabe S."/>
            <person name="Muto K."/>
            <person name="Abe K."/>
            <person name="Yokota A."/>
            <person name="Staudigel H."/>
            <person name="Tebo B.M."/>
        </authorList>
    </citation>
    <scope>NUCLEOTIDE SEQUENCE [LARGE SCALE GENOMIC DNA]</scope>
    <source>
        <strain evidence="1 2">WC8-2</strain>
    </source>
</reference>
<evidence type="ECO:0008006" key="3">
    <source>
        <dbReference type="Google" id="ProtNLM"/>
    </source>
</evidence>